<comment type="subcellular location">
    <subcellularLocation>
        <location evidence="1">Nucleus speckle</location>
    </subcellularLocation>
</comment>
<feature type="compositionally biased region" description="Low complexity" evidence="13">
    <location>
        <begin position="890"/>
        <end position="918"/>
    </location>
</feature>
<evidence type="ECO:0000256" key="2">
    <source>
        <dbReference type="ARBA" id="ARBA00022481"/>
    </source>
</evidence>
<feature type="region of interest" description="Disordered" evidence="13">
    <location>
        <begin position="261"/>
        <end position="788"/>
    </location>
</feature>
<keyword evidence="2" id="KW-0488">Methylation</keyword>
<comment type="caution">
    <text evidence="16">The sequence shown here is derived from an EMBL/GenBank/DDBJ whole genome shotgun (WGS) entry which is preliminary data.</text>
</comment>
<comment type="function">
    <text evidence="9">Plays a role in the reduction of telomerase activity during differentiation of embryonic stem cells by binding to the core promoter of TERT and controlling its down-regulation.</text>
</comment>
<dbReference type="GO" id="GO:0016607">
    <property type="term" value="C:nuclear speck"/>
    <property type="evidence" value="ECO:0007669"/>
    <property type="project" value="UniProtKB-SubCell"/>
</dbReference>
<feature type="region of interest" description="Disordered" evidence="13">
    <location>
        <begin position="1275"/>
        <end position="1372"/>
    </location>
</feature>
<sequence>MFNNWQGLGAFAAVAAAAQAQAQTVYGQVQGLAATGQPMIGMGLDALGNPQQQQQMYNWYYSHWPQNMMAPQQAFPGIMQQQYPPLPEGGQNAPPAPPPAEPPADVRPPLPPEPPPDEKSGNSQARMAPGLPGGPQAQLHAGKEPTWQQQKMPASQQQWQPPPPPAEDPPQPPSSTQSGKGDKKPVDPALSLAFDNVIKEQQEFVTQYEQWKHQYTNWQEQNKNHPNKEQFDQYLSQWKHYEQQMEERRRDIMRRKQEIEEKMNVSATPAVALSLGDTQKMGLGPHQSAQGARGPQDSNAKFGGSTTPGVSAPIDQSKDSRFLGRGVPSINKRPGIHTSQEHGDNQREPSYGNPDRLHNPHDANSKPSLLGEKPPGLLGDKPPGLLGDKPPGLLGDKPPSLLGDKPPSLLGDKPPSLLGDKPPSLLGDKPPNLLGDKPPSLLGDKPQSLLGDKPLTVAGTSMGSNYSDGGQGGFGPRGPGGMQRHDQGHFQGPPKGPGPTGLLGDAPPQFQGQPNMDMSVQAGQGKGKSYPGSGIGGNQVEGGEDDMDLEESQDQEDFRQSFQNRSSHHFHGGPGPQRFPGPQSQRFQGPPHQQGPSMPGPQNFRGQGSQDFSGQRGRGHTSVGPHSMQGPGQRFPGPVQRFQRPAHGVGGHEDQEGFEEQESDNTLFQDFNSSDAHWGSGRGRGGLANFGHRGRGFGQGNANTFRGRGAGQLPGSRDSFNEQRGVGMDFRDNNQFGEEKDEGMGQESASREGGMGQISHDDFRGHSVRGRGRGAPDNFVARGMNQEEHVWNEGGREMVYRGRGMPPRGRGGPPGMIGAGRVYDEQSLGGDNFEPYKDDQNVEGGEINQYGNEQSQDFQDGQQNFEGSQFQRHGFSGPSFRGLGRGGPRMQGQQGLLTQQGPQGHVSQQGQVGQQGQYVGRGGPHGQFPGVSGPRGPLLGRGGQQGQLPGRGQGRGVGKSDRESGSQNQGFQGLDQEQSDDWGNERQDDWSNEYASKGEGGKIDGDDPNLAFGIRTGGDGPGSHFPPPVSGTGNMFHGQPGPSERFGGPQGSQANRFSGPHGSRFPGQAMSGPPRFEGPRFPGPVNERPQFPGPLRGMGPQGQNQMRGPKPLMSMVFNEHEMKQRLSRGEESVDGARSSDMDRLGDKETLHGPGSGGDQGEVDQPYSGSQHPENRETFAGLGFRQQGQYTSVGPGQGLGQLRQGQGALQGAPEGRELFPGVREQGTEFREPLPGTGEPILSARGRDPTLAQRGLPPVQGELIAQREPIMGGREMLLGVRDPGANTEGRDRLHEGGEYGGASERGQVSHDYGHGVGKGRSLDERWPAQEAEDNLAGPGRLFPRATAGQEELDRLPRPPFHSSDDWPLRDAPPRDPLYEEHIRLARLERQLPLDRFGRPIREPYLDRLGYDPFLTRDASLGDRRFRDPFADSFPDPWTRDREHLGDSERVFRPAESIDYGHGQSSNSRLAEDAVKAAPQVIDYGHGNKKEDNSRPSDATLQEGFPKSERSDWSEKRHSQEQNQEQPRSTDREHLERSDVKFSRWDGPSDEYSQRSYDYRGEHDRLELPEDRNRSEPRVRESDRGRPDYRNCYNRGEFDGSDRNRWPDRTGSPERMLDKRERDWPDRSVRGDRFDPQERSDRHLEREWPGRFDRLERPDHSDTDWVRRRDEFDRSDRSDWPSRDRTEHPERLERPERHLEVDRPDRRDILDRFDKPEPPNWIDRPPNPDTLERDSFWHDRPLRRDPLDWGDRLGPDRGLERPDIRHRELDRIRDPGSGGAHDRSPGRFTPPAAAHPESEFVKVEDLICMPGRKSRPSNIVIIVRGLPGSGKTYVSKLLREKEMNSGGSAARMLCLDDYFMVEQEKKEVDPETGKKVTRKVLEYEYEQDMEDAYRQSLFKSFKKTVDDGFFPFIIVDATNEKVTHFEEFWSYAKSKGFQVFVAEMEADVPTCINRNIHKWTEYDIEKVKQRWEKTPPHILRLDIRWLLQEDSITEVEMEDAPDPKKEEGEGASGEKRKKEDDDEEEKMMQGCFVSQVYKKSKWELDTSEVKLDKLDGLSHGMHKREAAGTTMEDYLQLADDYFARKTKPGKKMVRWADLEERKEQSRRRELGFVVGQTQRDWDRITDDSFADKALNQTKYI</sequence>
<feature type="compositionally biased region" description="Basic and acidic residues" evidence="13">
    <location>
        <begin position="1286"/>
        <end position="1295"/>
    </location>
</feature>
<feature type="signal peptide" evidence="14">
    <location>
        <begin position="1"/>
        <end position="22"/>
    </location>
</feature>
<dbReference type="InterPro" id="IPR058903">
    <property type="entry name" value="Spectrin_YLPM1-like"/>
</dbReference>
<feature type="compositionally biased region" description="Basic and acidic residues" evidence="13">
    <location>
        <begin position="1671"/>
        <end position="1714"/>
    </location>
</feature>
<feature type="domain" description="YLPM1-like spectrin repeat" evidence="15">
    <location>
        <begin position="190"/>
        <end position="265"/>
    </location>
</feature>
<feature type="region of interest" description="Disordered" evidence="13">
    <location>
        <begin position="1744"/>
        <end position="1791"/>
    </location>
</feature>
<protein>
    <recommendedName>
        <fullName evidence="11">YLP motif-containing protein 1</fullName>
    </recommendedName>
    <alternativeName>
        <fullName evidence="12">Nuclear protein ZAP3</fullName>
    </alternativeName>
</protein>
<organism evidence="16 17">
    <name type="scientific">Pomacea canaliculata</name>
    <name type="common">Golden apple snail</name>
    <dbReference type="NCBI Taxonomy" id="400727"/>
    <lineage>
        <taxon>Eukaryota</taxon>
        <taxon>Metazoa</taxon>
        <taxon>Spiralia</taxon>
        <taxon>Lophotrochozoa</taxon>
        <taxon>Mollusca</taxon>
        <taxon>Gastropoda</taxon>
        <taxon>Caenogastropoda</taxon>
        <taxon>Architaenioglossa</taxon>
        <taxon>Ampullarioidea</taxon>
        <taxon>Ampullariidae</taxon>
        <taxon>Pomacea</taxon>
    </lineage>
</organism>
<feature type="region of interest" description="Disordered" evidence="13">
    <location>
        <begin position="79"/>
        <end position="193"/>
    </location>
</feature>
<dbReference type="EMBL" id="PZQS01000008">
    <property type="protein sequence ID" value="PVD26614.1"/>
    <property type="molecule type" value="Genomic_DNA"/>
</dbReference>
<keyword evidence="6" id="KW-0805">Transcription regulation</keyword>
<feature type="compositionally biased region" description="Basic and acidic residues" evidence="13">
    <location>
        <begin position="1525"/>
        <end position="1541"/>
    </location>
</feature>
<evidence type="ECO:0000313" key="16">
    <source>
        <dbReference type="EMBL" id="PVD26614.1"/>
    </source>
</evidence>
<evidence type="ECO:0000256" key="12">
    <source>
        <dbReference type="ARBA" id="ARBA00083294"/>
    </source>
</evidence>
<keyword evidence="4" id="KW-1017">Isopeptide bond</keyword>
<feature type="compositionally biased region" description="Basic and acidic residues" evidence="13">
    <location>
        <begin position="1503"/>
        <end position="1517"/>
    </location>
</feature>
<evidence type="ECO:0000256" key="1">
    <source>
        <dbReference type="ARBA" id="ARBA00004324"/>
    </source>
</evidence>
<reference evidence="16 17" key="1">
    <citation type="submission" date="2018-04" db="EMBL/GenBank/DDBJ databases">
        <title>The genome of golden apple snail Pomacea canaliculata provides insight into stress tolerance and invasive adaptation.</title>
        <authorList>
            <person name="Liu C."/>
            <person name="Liu B."/>
            <person name="Ren Y."/>
            <person name="Zhang Y."/>
            <person name="Wang H."/>
            <person name="Li S."/>
            <person name="Jiang F."/>
            <person name="Yin L."/>
            <person name="Zhang G."/>
            <person name="Qian W."/>
            <person name="Fan W."/>
        </authorList>
    </citation>
    <scope>NUCLEOTIDE SEQUENCE [LARGE SCALE GENOMIC DNA]</scope>
    <source>
        <strain evidence="16">SZHN2017</strain>
        <tissue evidence="16">Muscle</tissue>
    </source>
</reference>
<feature type="compositionally biased region" description="Basic and acidic residues" evidence="13">
    <location>
        <begin position="1554"/>
        <end position="1586"/>
    </location>
</feature>
<feature type="compositionally biased region" description="Basic and acidic residues" evidence="13">
    <location>
        <begin position="355"/>
        <end position="364"/>
    </location>
</feature>
<feature type="compositionally biased region" description="Low complexity" evidence="13">
    <location>
        <begin position="1072"/>
        <end position="1084"/>
    </location>
</feature>
<dbReference type="PANTHER" id="PTHR13413:SF0">
    <property type="entry name" value="YLP MOTIF-CONTAINING PROTEIN 1"/>
    <property type="match status" value="1"/>
</dbReference>
<feature type="compositionally biased region" description="Polar residues" evidence="13">
    <location>
        <begin position="849"/>
        <end position="871"/>
    </location>
</feature>
<feature type="compositionally biased region" description="Polar residues" evidence="13">
    <location>
        <begin position="604"/>
        <end position="613"/>
    </location>
</feature>
<evidence type="ECO:0000256" key="11">
    <source>
        <dbReference type="ARBA" id="ARBA00068971"/>
    </source>
</evidence>
<name>A0A2T7NZK7_POMCA</name>
<dbReference type="SUPFAM" id="SSF52540">
    <property type="entry name" value="P-loop containing nucleoside triphosphate hydrolases"/>
    <property type="match status" value="1"/>
</dbReference>
<feature type="compositionally biased region" description="Polar residues" evidence="13">
    <location>
        <begin position="664"/>
        <end position="675"/>
    </location>
</feature>
<feature type="compositionally biased region" description="Low complexity" evidence="13">
    <location>
        <begin position="366"/>
        <end position="404"/>
    </location>
</feature>
<proteinExistence type="predicted"/>
<feature type="compositionally biased region" description="Pro residues" evidence="13">
    <location>
        <begin position="94"/>
        <end position="114"/>
    </location>
</feature>
<feature type="region of interest" description="Disordered" evidence="13">
    <location>
        <begin position="1481"/>
        <end position="1639"/>
    </location>
</feature>
<feature type="compositionally biased region" description="Basic and acidic residues" evidence="13">
    <location>
        <begin position="1349"/>
        <end position="1372"/>
    </location>
</feature>
<feature type="compositionally biased region" description="Basic and acidic residues" evidence="13">
    <location>
        <begin position="1483"/>
        <end position="1492"/>
    </location>
</feature>
<evidence type="ECO:0000256" key="5">
    <source>
        <dbReference type="ARBA" id="ARBA00022843"/>
    </source>
</evidence>
<dbReference type="InterPro" id="IPR026314">
    <property type="entry name" value="YLP_motif_con_p1"/>
</dbReference>
<feature type="compositionally biased region" description="Polar residues" evidence="13">
    <location>
        <begin position="296"/>
        <end position="309"/>
    </location>
</feature>
<feature type="compositionally biased region" description="Acidic residues" evidence="13">
    <location>
        <begin position="542"/>
        <end position="555"/>
    </location>
</feature>
<feature type="compositionally biased region" description="Gly residues" evidence="13">
    <location>
        <begin position="469"/>
        <end position="481"/>
    </location>
</feature>
<evidence type="ECO:0000256" key="3">
    <source>
        <dbReference type="ARBA" id="ARBA00022491"/>
    </source>
</evidence>
<dbReference type="Pfam" id="PF26583">
    <property type="entry name" value="Spectrin_YLPM1"/>
    <property type="match status" value="1"/>
</dbReference>
<dbReference type="PANTHER" id="PTHR13413">
    <property type="entry name" value="YLP MOTIF CONTAINING PROTEIN NUCLEAR PROTEIN ZAP"/>
    <property type="match status" value="1"/>
</dbReference>
<feature type="region of interest" description="Disordered" evidence="13">
    <location>
        <begin position="1671"/>
        <end position="1732"/>
    </location>
</feature>
<evidence type="ECO:0000256" key="8">
    <source>
        <dbReference type="ARBA" id="ARBA00023242"/>
    </source>
</evidence>
<dbReference type="Gene3D" id="3.40.50.300">
    <property type="entry name" value="P-loop containing nucleotide triphosphate hydrolases"/>
    <property type="match status" value="1"/>
</dbReference>
<evidence type="ECO:0000256" key="9">
    <source>
        <dbReference type="ARBA" id="ARBA00058677"/>
    </source>
</evidence>
<comment type="subunit">
    <text evidence="10">Interacts with PPP1CA and NCOA5. Forms a complex with ILF2, ILF3, KHDRBS1, RBMX, NCOA5 and PPP1CA.</text>
</comment>
<gene>
    <name evidence="16" type="ORF">C0Q70_14291</name>
</gene>
<keyword evidence="8" id="KW-0539">Nucleus</keyword>
<feature type="region of interest" description="Disordered" evidence="13">
    <location>
        <begin position="801"/>
        <end position="1257"/>
    </location>
</feature>
<dbReference type="InterPro" id="IPR027417">
    <property type="entry name" value="P-loop_NTPase"/>
</dbReference>
<keyword evidence="3" id="KW-0678">Repressor</keyword>
<feature type="compositionally biased region" description="Polar residues" evidence="13">
    <location>
        <begin position="510"/>
        <end position="522"/>
    </location>
</feature>
<feature type="compositionally biased region" description="Basic and acidic residues" evidence="13">
    <location>
        <begin position="1137"/>
        <end position="1150"/>
    </location>
</feature>
<dbReference type="Pfam" id="PF13671">
    <property type="entry name" value="AAA_33"/>
    <property type="match status" value="1"/>
</dbReference>
<feature type="compositionally biased region" description="Low complexity" evidence="13">
    <location>
        <begin position="576"/>
        <end position="588"/>
    </location>
</feature>
<keyword evidence="14" id="KW-0732">Signal</keyword>
<evidence type="ECO:0000256" key="10">
    <source>
        <dbReference type="ARBA" id="ARBA00065932"/>
    </source>
</evidence>
<evidence type="ECO:0000256" key="13">
    <source>
        <dbReference type="SAM" id="MobiDB-lite"/>
    </source>
</evidence>
<dbReference type="Proteomes" id="UP000245119">
    <property type="component" value="Linkage Group LG8"/>
</dbReference>
<feature type="chain" id="PRO_5015673691" description="YLP motif-containing protein 1" evidence="14">
    <location>
        <begin position="23"/>
        <end position="2137"/>
    </location>
</feature>
<feature type="compositionally biased region" description="Basic and acidic residues" evidence="13">
    <location>
        <begin position="1744"/>
        <end position="1782"/>
    </location>
</feature>
<feature type="compositionally biased region" description="Gly residues" evidence="13">
    <location>
        <begin position="939"/>
        <end position="957"/>
    </location>
</feature>
<feature type="compositionally biased region" description="Basic and acidic residues" evidence="13">
    <location>
        <begin position="1998"/>
        <end position="2016"/>
    </location>
</feature>
<accession>A0A2T7NZK7</accession>
<feature type="region of interest" description="Disordered" evidence="13">
    <location>
        <begin position="1992"/>
        <end position="2022"/>
    </location>
</feature>
<evidence type="ECO:0000256" key="4">
    <source>
        <dbReference type="ARBA" id="ARBA00022499"/>
    </source>
</evidence>
<feature type="compositionally biased region" description="Basic and acidic residues" evidence="13">
    <location>
        <begin position="1118"/>
        <end position="1131"/>
    </location>
</feature>
<keyword evidence="17" id="KW-1185">Reference proteome</keyword>
<evidence type="ECO:0000259" key="15">
    <source>
        <dbReference type="Pfam" id="PF26583"/>
    </source>
</evidence>
<feature type="compositionally biased region" description="Polar residues" evidence="13">
    <location>
        <begin position="458"/>
        <end position="468"/>
    </location>
</feature>
<feature type="compositionally biased region" description="Low complexity" evidence="13">
    <location>
        <begin position="929"/>
        <end position="938"/>
    </location>
</feature>
<feature type="compositionally biased region" description="Pro residues" evidence="13">
    <location>
        <begin position="160"/>
        <end position="173"/>
    </location>
</feature>
<dbReference type="GO" id="GO:0032204">
    <property type="term" value="P:regulation of telomere maintenance"/>
    <property type="evidence" value="ECO:0007669"/>
    <property type="project" value="TreeGrafter"/>
</dbReference>
<feature type="compositionally biased region" description="Basic and acidic residues" evidence="13">
    <location>
        <begin position="1593"/>
        <end position="1639"/>
    </location>
</feature>
<evidence type="ECO:0000256" key="14">
    <source>
        <dbReference type="SAM" id="SignalP"/>
    </source>
</evidence>
<keyword evidence="7" id="KW-0804">Transcription</keyword>
<dbReference type="FunFam" id="3.40.50.300:FF:000399">
    <property type="entry name" value="YLP motif containing 1"/>
    <property type="match status" value="1"/>
</dbReference>
<keyword evidence="5" id="KW-0832">Ubl conjugation</keyword>
<evidence type="ECO:0000256" key="6">
    <source>
        <dbReference type="ARBA" id="ARBA00023015"/>
    </source>
</evidence>
<evidence type="ECO:0000313" key="17">
    <source>
        <dbReference type="Proteomes" id="UP000245119"/>
    </source>
</evidence>
<dbReference type="OrthoDB" id="5860800at2759"/>
<feature type="compositionally biased region" description="Low complexity" evidence="13">
    <location>
        <begin position="1199"/>
        <end position="1212"/>
    </location>
</feature>
<evidence type="ECO:0000256" key="7">
    <source>
        <dbReference type="ARBA" id="ARBA00023163"/>
    </source>
</evidence>
<feature type="compositionally biased region" description="Gly residues" evidence="13">
    <location>
        <begin position="809"/>
        <end position="818"/>
    </location>
</feature>